<dbReference type="Proteomes" id="UP000183180">
    <property type="component" value="Unassembled WGS sequence"/>
</dbReference>
<dbReference type="OrthoDB" id="3678706at2"/>
<name>A0A1H2I462_9ACTN</name>
<organism evidence="1 2">
    <name type="scientific">Gordonia westfalica</name>
    <dbReference type="NCBI Taxonomy" id="158898"/>
    <lineage>
        <taxon>Bacteria</taxon>
        <taxon>Bacillati</taxon>
        <taxon>Actinomycetota</taxon>
        <taxon>Actinomycetes</taxon>
        <taxon>Mycobacteriales</taxon>
        <taxon>Gordoniaceae</taxon>
        <taxon>Gordonia</taxon>
    </lineage>
</organism>
<evidence type="ECO:0000313" key="1">
    <source>
        <dbReference type="EMBL" id="SDU38921.1"/>
    </source>
</evidence>
<proteinExistence type="predicted"/>
<reference evidence="1 2" key="1">
    <citation type="submission" date="2016-10" db="EMBL/GenBank/DDBJ databases">
        <authorList>
            <person name="de Groot N.N."/>
        </authorList>
    </citation>
    <scope>NUCLEOTIDE SEQUENCE [LARGE SCALE GENOMIC DNA]</scope>
    <source>
        <strain evidence="1 2">DSM 44215</strain>
    </source>
</reference>
<protein>
    <submittedName>
        <fullName evidence="1">Uncharacterized protein</fullName>
    </submittedName>
</protein>
<dbReference type="EMBL" id="FNLM01000034">
    <property type="protein sequence ID" value="SDU38921.1"/>
    <property type="molecule type" value="Genomic_DNA"/>
</dbReference>
<accession>A0A1H2I462</accession>
<dbReference type="RefSeq" id="WP_074849258.1">
    <property type="nucleotide sequence ID" value="NZ_FNLM01000034.1"/>
</dbReference>
<evidence type="ECO:0000313" key="2">
    <source>
        <dbReference type="Proteomes" id="UP000183180"/>
    </source>
</evidence>
<gene>
    <name evidence="1" type="ORF">SAMN04488548_134855</name>
</gene>
<sequence length="283" mass="32052">MARRPVTHALDPLTRRWWRAVGRPVDLSTPDFAFLAAPHNGRLEVGDAWLHRYEKRGEVDPPSPNAGLFDDMSVLDGPDFRAADLHPMVRDFYEHTGSWRMEVWSQWNPLFAPGGMAVAALFGRRVEQLALPTEPLSVSRGMSSEVRVVTGDSGHREGAAWLRRLRLDGSAVYSGFYRWAVLPGQPQPHVAVAFPLELGNVHVFLTPRAEADGALTLTSRSRRFGEDGAYVSVLFGEEWHSAQPPLRESFRVYVDDEGVLRTDHELRVGRFRALRLHYRLERH</sequence>
<dbReference type="AlphaFoldDB" id="A0A1H2I462"/>
<dbReference type="STRING" id="158898.SAMN04488548_134855"/>